<organism evidence="4 5">
    <name type="scientific">Mesobacillus selenatarsenatis (strain DSM 18680 / JCM 14380 / FERM P-15431 / SF-1)</name>
    <dbReference type="NCBI Taxonomy" id="1321606"/>
    <lineage>
        <taxon>Bacteria</taxon>
        <taxon>Bacillati</taxon>
        <taxon>Bacillota</taxon>
        <taxon>Bacilli</taxon>
        <taxon>Bacillales</taxon>
        <taxon>Bacillaceae</taxon>
        <taxon>Mesobacillus</taxon>
    </lineage>
</organism>
<sequence>MGRKLDDQKGITLLEVLLSIVLLVIVLTSFAGFFTQSALFVKKNEDKISTTQTAQQIVNLIEVKLTRDILSTSTECPSLPCNLDEDKLSGLLGRSFGSSQKIFAEFSKGTEGLIAVEVSVQDTNNPESNSRTFTYIRR</sequence>
<evidence type="ECO:0000313" key="4">
    <source>
        <dbReference type="EMBL" id="GAM12073.1"/>
    </source>
</evidence>
<evidence type="ECO:0000256" key="1">
    <source>
        <dbReference type="ARBA" id="ARBA00004241"/>
    </source>
</evidence>
<keyword evidence="3" id="KW-0812">Transmembrane</keyword>
<comment type="subcellular location">
    <subcellularLocation>
        <location evidence="1">Cell surface</location>
    </subcellularLocation>
</comment>
<dbReference type="RefSeq" id="WP_041964035.1">
    <property type="nucleotide sequence ID" value="NZ_BASE01000005.1"/>
</dbReference>
<keyword evidence="2" id="KW-0178">Competence</keyword>
<dbReference type="InterPro" id="IPR012902">
    <property type="entry name" value="N_methyl_site"/>
</dbReference>
<dbReference type="Proteomes" id="UP000031014">
    <property type="component" value="Unassembled WGS sequence"/>
</dbReference>
<dbReference type="AlphaFoldDB" id="A0A0A8WWS7"/>
<comment type="caution">
    <text evidence="4">The sequence shown here is derived from an EMBL/GenBank/DDBJ whole genome shotgun (WGS) entry which is preliminary data.</text>
</comment>
<dbReference type="STRING" id="1321606.SAMD00020551_0192"/>
<keyword evidence="5" id="KW-1185">Reference proteome</keyword>
<dbReference type="EMBL" id="BASE01000005">
    <property type="protein sequence ID" value="GAM12073.1"/>
    <property type="molecule type" value="Genomic_DNA"/>
</dbReference>
<dbReference type="GO" id="GO:0009986">
    <property type="term" value="C:cell surface"/>
    <property type="evidence" value="ECO:0007669"/>
    <property type="project" value="UniProtKB-SubCell"/>
</dbReference>
<evidence type="ECO:0008006" key="6">
    <source>
        <dbReference type="Google" id="ProtNLM"/>
    </source>
</evidence>
<name>A0A0A8WWS7_MESS1</name>
<reference evidence="4 5" key="1">
    <citation type="submission" date="2013-06" db="EMBL/GenBank/DDBJ databases">
        <title>Whole genome shotgun sequence of Bacillus selenatarsenatis SF-1.</title>
        <authorList>
            <person name="Kuroda M."/>
            <person name="Sei K."/>
            <person name="Yamashita M."/>
            <person name="Ike M."/>
        </authorList>
    </citation>
    <scope>NUCLEOTIDE SEQUENCE [LARGE SCALE GENOMIC DNA]</scope>
    <source>
        <strain evidence="4 5">SF-1</strain>
    </source>
</reference>
<dbReference type="GO" id="GO:0030420">
    <property type="term" value="P:establishment of competence for transformation"/>
    <property type="evidence" value="ECO:0007669"/>
    <property type="project" value="UniProtKB-KW"/>
</dbReference>
<protein>
    <recommendedName>
        <fullName evidence="6">Prepilin-type N-terminal cleavage/methylation domain-containing protein</fullName>
    </recommendedName>
</protein>
<gene>
    <name evidence="4" type="ORF">SAMD00020551_0192</name>
</gene>
<proteinExistence type="predicted"/>
<dbReference type="Pfam" id="PF07963">
    <property type="entry name" value="N_methyl"/>
    <property type="match status" value="1"/>
</dbReference>
<evidence type="ECO:0000256" key="2">
    <source>
        <dbReference type="ARBA" id="ARBA00023287"/>
    </source>
</evidence>
<feature type="transmembrane region" description="Helical" evidence="3">
    <location>
        <begin position="12"/>
        <end position="34"/>
    </location>
</feature>
<evidence type="ECO:0000313" key="5">
    <source>
        <dbReference type="Proteomes" id="UP000031014"/>
    </source>
</evidence>
<evidence type="ECO:0000256" key="3">
    <source>
        <dbReference type="SAM" id="Phobius"/>
    </source>
</evidence>
<accession>A0A0A8WWS7</accession>
<keyword evidence="3" id="KW-0472">Membrane</keyword>
<keyword evidence="3" id="KW-1133">Transmembrane helix</keyword>